<dbReference type="GO" id="GO:0005975">
    <property type="term" value="P:carbohydrate metabolic process"/>
    <property type="evidence" value="ECO:0007669"/>
    <property type="project" value="InterPro"/>
</dbReference>
<accession>A0A380MMD4</accession>
<name>A0A380MMD4_9GAMM</name>
<dbReference type="Pfam" id="PF01263">
    <property type="entry name" value="Aldose_epim"/>
    <property type="match status" value="1"/>
</dbReference>
<organism evidence="1 2">
    <name type="scientific">Suttonella ornithocola</name>
    <dbReference type="NCBI Taxonomy" id="279832"/>
    <lineage>
        <taxon>Bacteria</taxon>
        <taxon>Pseudomonadati</taxon>
        <taxon>Pseudomonadota</taxon>
        <taxon>Gammaproteobacteria</taxon>
        <taxon>Cardiobacteriales</taxon>
        <taxon>Cardiobacteriaceae</taxon>
        <taxon>Suttonella</taxon>
    </lineage>
</organism>
<evidence type="ECO:0000313" key="2">
    <source>
        <dbReference type="Proteomes" id="UP000254601"/>
    </source>
</evidence>
<reference evidence="1 2" key="1">
    <citation type="submission" date="2018-06" db="EMBL/GenBank/DDBJ databases">
        <authorList>
            <consortium name="Pathogen Informatics"/>
            <person name="Doyle S."/>
        </authorList>
    </citation>
    <scope>NUCLEOTIDE SEQUENCE [LARGE SCALE GENOMIC DNA]</scope>
    <source>
        <strain evidence="1 2">NCTC13337</strain>
    </source>
</reference>
<evidence type="ECO:0000313" key="1">
    <source>
        <dbReference type="EMBL" id="SUO93344.1"/>
    </source>
</evidence>
<keyword evidence="2" id="KW-1185">Reference proteome</keyword>
<dbReference type="Proteomes" id="UP000254601">
    <property type="component" value="Unassembled WGS sequence"/>
</dbReference>
<dbReference type="EMBL" id="UHIC01000001">
    <property type="protein sequence ID" value="SUO93344.1"/>
    <property type="molecule type" value="Genomic_DNA"/>
</dbReference>
<dbReference type="InterPro" id="IPR008183">
    <property type="entry name" value="Aldose_1/G6P_1-epimerase"/>
</dbReference>
<dbReference type="InterPro" id="IPR011013">
    <property type="entry name" value="Gal_mutarotase_sf_dom"/>
</dbReference>
<dbReference type="RefSeq" id="WP_072575460.1">
    <property type="nucleotide sequence ID" value="NZ_LWHB01000007.1"/>
</dbReference>
<dbReference type="Gene3D" id="2.70.98.10">
    <property type="match status" value="1"/>
</dbReference>
<proteinExistence type="predicted"/>
<sequence>MAGMMLGRERRVPLLFPIVGKFYEDSFRHAGISYAMRQHGFARDSQWKLIAHTSESCCFMLEASVTTHKNYPFVYRLEMETWLKKNTILTQYCSANLDSTQMLYASIVGLPKNTYKTLGY</sequence>
<dbReference type="GO" id="GO:0030246">
    <property type="term" value="F:carbohydrate binding"/>
    <property type="evidence" value="ECO:0007669"/>
    <property type="project" value="InterPro"/>
</dbReference>
<gene>
    <name evidence="1" type="ORF">NCTC13337_00182</name>
</gene>
<dbReference type="GO" id="GO:0016853">
    <property type="term" value="F:isomerase activity"/>
    <property type="evidence" value="ECO:0007669"/>
    <property type="project" value="InterPro"/>
</dbReference>
<dbReference type="AlphaFoldDB" id="A0A380MMD4"/>
<dbReference type="OrthoDB" id="9790727at2"/>
<dbReference type="InterPro" id="IPR014718">
    <property type="entry name" value="GH-type_carb-bd"/>
</dbReference>
<protein>
    <submittedName>
        <fullName evidence="1">Aldose 1-epimerase</fullName>
    </submittedName>
</protein>
<dbReference type="SUPFAM" id="SSF74650">
    <property type="entry name" value="Galactose mutarotase-like"/>
    <property type="match status" value="1"/>
</dbReference>